<gene>
    <name evidence="9" type="ORF">OAUR00152_LOCUS3583</name>
</gene>
<comment type="subcellular location">
    <subcellularLocation>
        <location evidence="1 8">Membrane</location>
        <topology evidence="1 8">Multi-pass membrane protein</topology>
    </subcellularLocation>
</comment>
<dbReference type="InterPro" id="IPR007305">
    <property type="entry name" value="Vesicle_transpt_Got1/SFT2"/>
</dbReference>
<organism evidence="9">
    <name type="scientific">Odontella aurita</name>
    <dbReference type="NCBI Taxonomy" id="265563"/>
    <lineage>
        <taxon>Eukaryota</taxon>
        <taxon>Sar</taxon>
        <taxon>Stramenopiles</taxon>
        <taxon>Ochrophyta</taxon>
        <taxon>Bacillariophyta</taxon>
        <taxon>Mediophyceae</taxon>
        <taxon>Biddulphiophycidae</taxon>
        <taxon>Eupodiscales</taxon>
        <taxon>Odontellaceae</taxon>
        <taxon>Odontella</taxon>
    </lineage>
</organism>
<evidence type="ECO:0000256" key="1">
    <source>
        <dbReference type="ARBA" id="ARBA00004141"/>
    </source>
</evidence>
<feature type="transmembrane region" description="Helical" evidence="8">
    <location>
        <begin position="118"/>
        <end position="138"/>
    </location>
</feature>
<dbReference type="GO" id="GO:0015031">
    <property type="term" value="P:protein transport"/>
    <property type="evidence" value="ECO:0007669"/>
    <property type="project" value="UniProtKB-KW"/>
</dbReference>
<keyword evidence="2 8" id="KW-0813">Transport</keyword>
<dbReference type="GO" id="GO:0005737">
    <property type="term" value="C:cytoplasm"/>
    <property type="evidence" value="ECO:0007669"/>
    <property type="project" value="UniProtKB-ARBA"/>
</dbReference>
<evidence type="ECO:0000256" key="3">
    <source>
        <dbReference type="ARBA" id="ARBA00022692"/>
    </source>
</evidence>
<dbReference type="Pfam" id="PF04178">
    <property type="entry name" value="Got1"/>
    <property type="match status" value="1"/>
</dbReference>
<dbReference type="PANTHER" id="PTHR23137:SF6">
    <property type="entry name" value="VESICLE TRANSPORT PROTEIN"/>
    <property type="match status" value="1"/>
</dbReference>
<evidence type="ECO:0000256" key="4">
    <source>
        <dbReference type="ARBA" id="ARBA00022927"/>
    </source>
</evidence>
<protein>
    <recommendedName>
        <fullName evidence="8">Vesicle transport protein</fullName>
    </recommendedName>
</protein>
<name>A0A7S4HST6_9STRA</name>
<feature type="transmembrane region" description="Helical" evidence="8">
    <location>
        <begin position="51"/>
        <end position="72"/>
    </location>
</feature>
<proteinExistence type="inferred from homology"/>
<keyword evidence="4 8" id="KW-0653">Protein transport</keyword>
<feature type="transmembrane region" description="Helical" evidence="8">
    <location>
        <begin position="84"/>
        <end position="102"/>
    </location>
</feature>
<evidence type="ECO:0000256" key="5">
    <source>
        <dbReference type="ARBA" id="ARBA00022989"/>
    </source>
</evidence>
<dbReference type="GO" id="GO:0016020">
    <property type="term" value="C:membrane"/>
    <property type="evidence" value="ECO:0007669"/>
    <property type="project" value="UniProtKB-SubCell"/>
</dbReference>
<dbReference type="AlphaFoldDB" id="A0A7S4HST6"/>
<feature type="transmembrane region" description="Helical" evidence="8">
    <location>
        <begin position="144"/>
        <end position="168"/>
    </location>
</feature>
<dbReference type="InterPro" id="IPR011691">
    <property type="entry name" value="Vesicle_transpt_SFT2"/>
</dbReference>
<dbReference type="GO" id="GO:0012505">
    <property type="term" value="C:endomembrane system"/>
    <property type="evidence" value="ECO:0007669"/>
    <property type="project" value="UniProtKB-ARBA"/>
</dbReference>
<keyword evidence="5 8" id="KW-1133">Transmembrane helix</keyword>
<dbReference type="PANTHER" id="PTHR23137">
    <property type="entry name" value="VESICLE TRANSPORT PROTEIN-RELATED"/>
    <property type="match status" value="1"/>
</dbReference>
<keyword evidence="6 8" id="KW-0472">Membrane</keyword>
<evidence type="ECO:0000256" key="7">
    <source>
        <dbReference type="ARBA" id="ARBA00025800"/>
    </source>
</evidence>
<dbReference type="EMBL" id="HBKQ01005154">
    <property type="protein sequence ID" value="CAE2208372.1"/>
    <property type="molecule type" value="Transcribed_RNA"/>
</dbReference>
<accession>A0A7S4HST6</accession>
<reference evidence="9" key="1">
    <citation type="submission" date="2021-01" db="EMBL/GenBank/DDBJ databases">
        <authorList>
            <person name="Corre E."/>
            <person name="Pelletier E."/>
            <person name="Niang G."/>
            <person name="Scheremetjew M."/>
            <person name="Finn R."/>
            <person name="Kale V."/>
            <person name="Holt S."/>
            <person name="Cochrane G."/>
            <person name="Meng A."/>
            <person name="Brown T."/>
            <person name="Cohen L."/>
        </authorList>
    </citation>
    <scope>NUCLEOTIDE SEQUENCE</scope>
    <source>
        <strain evidence="9">Isolate 1302-5</strain>
    </source>
</reference>
<evidence type="ECO:0000256" key="2">
    <source>
        <dbReference type="ARBA" id="ARBA00022448"/>
    </source>
</evidence>
<evidence type="ECO:0000313" key="9">
    <source>
        <dbReference type="EMBL" id="CAE2208372.1"/>
    </source>
</evidence>
<keyword evidence="3 8" id="KW-0812">Transmembrane</keyword>
<dbReference type="GO" id="GO:0016192">
    <property type="term" value="P:vesicle-mediated transport"/>
    <property type="evidence" value="ECO:0007669"/>
    <property type="project" value="InterPro"/>
</dbReference>
<comment type="similarity">
    <text evidence="7 8">Belongs to the SFT2 family.</text>
</comment>
<evidence type="ECO:0000256" key="8">
    <source>
        <dbReference type="RuleBase" id="RU363111"/>
    </source>
</evidence>
<evidence type="ECO:0000256" key="6">
    <source>
        <dbReference type="ARBA" id="ARBA00023136"/>
    </source>
</evidence>
<sequence length="186" mass="20624">MSRMESIRDSVSIGLQKAGSAVGLETKSSQDSDALDELSDLCPKLSYQQRIIGFAVCFGTGYLITFMSFGMFVELAEGDPVPFVLIYTLGHILSLSSSGFLVGPKRQCKNMFDKTRKWTTIVFLSTMIITLITCFVPMDSSAKLFTLILLLLIQLCASLWYSLSYIPFARRAVKKFLKSAVGLDEN</sequence>
<comment type="function">
    <text evidence="8">May be involved in fusion of retrograde transport vesicles derived from an endocytic compartment with the Golgi complex.</text>
</comment>